<sequence>MVQSKAATPEQYLEELPDERRSIMRRLHEAITANLRGGFVSVMNYGMPGYVVPHSIYPDGYHCNPKLPLPYMSLASQKQYISVYHMGLYAESGALDWFLSEYADRVGGKPDMGKCCIRFRKADQVPVALVGELAGRFTTADWIAAYERTIRR</sequence>
<dbReference type="InterPro" id="IPR014922">
    <property type="entry name" value="YdhG-like"/>
</dbReference>
<dbReference type="Pfam" id="PF08818">
    <property type="entry name" value="DUF1801"/>
    <property type="match status" value="1"/>
</dbReference>
<protein>
    <submittedName>
        <fullName evidence="2">DUF1801 domain-containing protein</fullName>
    </submittedName>
</protein>
<name>A0A5N0TC72_9GAMM</name>
<gene>
    <name evidence="2" type="ORF">F3N42_05570</name>
</gene>
<organism evidence="2 3">
    <name type="scientific">Marinihelvus fidelis</name>
    <dbReference type="NCBI Taxonomy" id="2613842"/>
    <lineage>
        <taxon>Bacteria</taxon>
        <taxon>Pseudomonadati</taxon>
        <taxon>Pseudomonadota</taxon>
        <taxon>Gammaproteobacteria</taxon>
        <taxon>Chromatiales</taxon>
        <taxon>Wenzhouxiangellaceae</taxon>
        <taxon>Marinihelvus</taxon>
    </lineage>
</organism>
<evidence type="ECO:0000259" key="1">
    <source>
        <dbReference type="Pfam" id="PF08818"/>
    </source>
</evidence>
<dbReference type="Proteomes" id="UP000325372">
    <property type="component" value="Unassembled WGS sequence"/>
</dbReference>
<dbReference type="AlphaFoldDB" id="A0A5N0TC72"/>
<feature type="domain" description="YdhG-like" evidence="1">
    <location>
        <begin position="20"/>
        <end position="133"/>
    </location>
</feature>
<comment type="caution">
    <text evidence="2">The sequence shown here is derived from an EMBL/GenBank/DDBJ whole genome shotgun (WGS) entry which is preliminary data.</text>
</comment>
<reference evidence="2 3" key="1">
    <citation type="submission" date="2019-09" db="EMBL/GenBank/DDBJ databases">
        <title>Wenzhouxiangella sp. Genome sequencing and assembly.</title>
        <authorList>
            <person name="Zhang R."/>
        </authorList>
    </citation>
    <scope>NUCLEOTIDE SEQUENCE [LARGE SCALE GENOMIC DNA]</scope>
    <source>
        <strain evidence="2 3">W260</strain>
    </source>
</reference>
<dbReference type="EMBL" id="VYXP01000003">
    <property type="protein sequence ID" value="KAA9132683.1"/>
    <property type="molecule type" value="Genomic_DNA"/>
</dbReference>
<keyword evidence="3" id="KW-1185">Reference proteome</keyword>
<proteinExistence type="predicted"/>
<dbReference type="Gene3D" id="3.90.1150.200">
    <property type="match status" value="1"/>
</dbReference>
<evidence type="ECO:0000313" key="3">
    <source>
        <dbReference type="Proteomes" id="UP000325372"/>
    </source>
</evidence>
<dbReference type="SUPFAM" id="SSF159888">
    <property type="entry name" value="YdhG-like"/>
    <property type="match status" value="1"/>
</dbReference>
<accession>A0A5N0TC72</accession>
<dbReference type="RefSeq" id="WP_150863404.1">
    <property type="nucleotide sequence ID" value="NZ_VYXP01000003.1"/>
</dbReference>
<evidence type="ECO:0000313" key="2">
    <source>
        <dbReference type="EMBL" id="KAA9132683.1"/>
    </source>
</evidence>